<organism evidence="4 5">
    <name type="scientific">Acinetobacter sedimenti</name>
    <dbReference type="NCBI Taxonomy" id="2919922"/>
    <lineage>
        <taxon>Bacteria</taxon>
        <taxon>Pseudomonadati</taxon>
        <taxon>Pseudomonadota</taxon>
        <taxon>Gammaproteobacteria</taxon>
        <taxon>Moraxellales</taxon>
        <taxon>Moraxellaceae</taxon>
        <taxon>Acinetobacter</taxon>
    </lineage>
</organism>
<dbReference type="GO" id="GO:0009360">
    <property type="term" value="C:DNA polymerase III complex"/>
    <property type="evidence" value="ECO:0007669"/>
    <property type="project" value="TreeGrafter"/>
</dbReference>
<evidence type="ECO:0000256" key="3">
    <source>
        <dbReference type="ARBA" id="ARBA00049244"/>
    </source>
</evidence>
<reference evidence="4" key="1">
    <citation type="submission" date="2022-02" db="EMBL/GenBank/DDBJ databases">
        <title>Acinetobacter A3.8 sp. nov., isolated from Sediment (Zhairuo Island).</title>
        <authorList>
            <person name="Zheng K."/>
        </authorList>
    </citation>
    <scope>NUCLEOTIDE SEQUENCE</scope>
    <source>
        <strain evidence="4">A3.8</strain>
    </source>
</reference>
<dbReference type="AlphaFoldDB" id="A0A9X2B700"/>
<dbReference type="EMBL" id="JAKUML010000008">
    <property type="protein sequence ID" value="MCJ8146587.1"/>
    <property type="molecule type" value="Genomic_DNA"/>
</dbReference>
<dbReference type="Gene3D" id="3.40.50.300">
    <property type="entry name" value="P-loop containing nucleotide triphosphate hydrolases"/>
    <property type="match status" value="1"/>
</dbReference>
<comment type="caution">
    <text evidence="4">The sequence shown here is derived from an EMBL/GenBank/DDBJ whole genome shotgun (WGS) entry which is preliminary data.</text>
</comment>
<dbReference type="PANTHER" id="PTHR11669">
    <property type="entry name" value="REPLICATION FACTOR C / DNA POLYMERASE III GAMMA-TAU SUBUNIT"/>
    <property type="match status" value="1"/>
</dbReference>
<keyword evidence="2" id="KW-0548">Nucleotidyltransferase</keyword>
<dbReference type="InterPro" id="IPR027417">
    <property type="entry name" value="P-loop_NTPase"/>
</dbReference>
<evidence type="ECO:0000256" key="2">
    <source>
        <dbReference type="ARBA" id="ARBA00022932"/>
    </source>
</evidence>
<evidence type="ECO:0000256" key="1">
    <source>
        <dbReference type="ARBA" id="ARBA00012417"/>
    </source>
</evidence>
<evidence type="ECO:0000313" key="4">
    <source>
        <dbReference type="EMBL" id="MCJ8146587.1"/>
    </source>
</evidence>
<dbReference type="Proteomes" id="UP001139701">
    <property type="component" value="Unassembled WGS sequence"/>
</dbReference>
<dbReference type="RefSeq" id="WP_241571266.1">
    <property type="nucleotide sequence ID" value="NZ_JAKUML010000008.1"/>
</dbReference>
<sequence>MSEDHHPSELHVPSSKGQDIYTWHHPIWQKLTTRYPELGHAMLFYGKQGCGKQQFSLQFAKWLLCLNKSGLNKSSLKQTNSTEIQIACGQCKSCHWFDADTHPQLKQISADFDEKKQSYSAIKIDQIRELNDFIQQTVDGWRVVLIHQADKMNVASSNALLKTLEEPGDRVLMILVSDAMLQLSATIRSRVQQYALDRISISQAQLYLSQNALTTSENHSEFTADEQQIALALAHYMPLKAQDILNSPWFAKRQSFAQAWTNLVKYKQQPIKFANDWLKELDFKALMMMLRFNLQDMTAYKLQQAIQQSDLDITDLQQYYSLEQLFDLDKAFNQVPIQLAQNVQSALIFEQLCMQLMNVEGVSV</sequence>
<dbReference type="EC" id="2.7.7.7" evidence="1"/>
<keyword evidence="2" id="KW-0808">Transferase</keyword>
<dbReference type="GO" id="GO:0003887">
    <property type="term" value="F:DNA-directed DNA polymerase activity"/>
    <property type="evidence" value="ECO:0007669"/>
    <property type="project" value="UniProtKB-KW"/>
</dbReference>
<name>A0A9X2B700_9GAMM</name>
<dbReference type="GO" id="GO:0006261">
    <property type="term" value="P:DNA-templated DNA replication"/>
    <property type="evidence" value="ECO:0007669"/>
    <property type="project" value="TreeGrafter"/>
</dbReference>
<accession>A0A9X2B700</accession>
<keyword evidence="2" id="KW-0239">DNA-directed DNA polymerase</keyword>
<gene>
    <name evidence="4" type="ORF">MKI79_06680</name>
</gene>
<dbReference type="InterPro" id="IPR050238">
    <property type="entry name" value="DNA_Rep/Repair_Clamp_Loader"/>
</dbReference>
<dbReference type="PANTHER" id="PTHR11669:SF8">
    <property type="entry name" value="DNA POLYMERASE III SUBUNIT DELTA"/>
    <property type="match status" value="1"/>
</dbReference>
<dbReference type="SUPFAM" id="SSF52540">
    <property type="entry name" value="P-loop containing nucleoside triphosphate hydrolases"/>
    <property type="match status" value="1"/>
</dbReference>
<proteinExistence type="predicted"/>
<keyword evidence="5" id="KW-1185">Reference proteome</keyword>
<protein>
    <recommendedName>
        <fullName evidence="1">DNA-directed DNA polymerase</fullName>
        <ecNumber evidence="1">2.7.7.7</ecNumber>
    </recommendedName>
</protein>
<dbReference type="Pfam" id="PF13177">
    <property type="entry name" value="DNA_pol3_delta2"/>
    <property type="match status" value="1"/>
</dbReference>
<comment type="catalytic activity">
    <reaction evidence="3">
        <text>DNA(n) + a 2'-deoxyribonucleoside 5'-triphosphate = DNA(n+1) + diphosphate</text>
        <dbReference type="Rhea" id="RHEA:22508"/>
        <dbReference type="Rhea" id="RHEA-COMP:17339"/>
        <dbReference type="Rhea" id="RHEA-COMP:17340"/>
        <dbReference type="ChEBI" id="CHEBI:33019"/>
        <dbReference type="ChEBI" id="CHEBI:61560"/>
        <dbReference type="ChEBI" id="CHEBI:173112"/>
        <dbReference type="EC" id="2.7.7.7"/>
    </reaction>
</comment>
<evidence type="ECO:0000313" key="5">
    <source>
        <dbReference type="Proteomes" id="UP001139701"/>
    </source>
</evidence>